<feature type="transmembrane region" description="Helical" evidence="15">
    <location>
        <begin position="282"/>
        <end position="303"/>
    </location>
</feature>
<sequence>MPLVFAIIVAAASQFLVGYNTGVMNSPSKVVFPGHSTLSWSLAVAAFAVGGPFGALVGGKMADQRGRRGALLIDTWTFLLGGIIQVFALDMVTIIISRLIIGFASGYSSVLVPIYLGELAPPTLRGMLGTITQFAMVLGILVSNLLAFPLATDDKWRLLFAVTPAIAISQLLLAPFLLESPRWLLGRDSKSLKARYIIKRLRGLRYDHEVETEVGHFMMGGVAQRQGQTSQIAVLREMWGQSKTRLLLCSSLVLQMAQQFSGINAVFYYSTAFFEGVIEDPLVGTTIVGAVNVLATYAVLFLMDRCGRKTLILWSSAGMFFSCIVIVLSLLGHLSNMFALVAVNVYVIFFEFGLGPIPWLVVAEMFSGQYVAAAMGISSQVNWACNFIVGLIFPTMNEKLGAYSFAPFAVVLLLTFVFAATILPETQGSSPEEL</sequence>
<feature type="non-terminal residue" evidence="17">
    <location>
        <position position="434"/>
    </location>
</feature>
<evidence type="ECO:0000256" key="7">
    <source>
        <dbReference type="ARBA" id="ARBA00044637"/>
    </source>
</evidence>
<dbReference type="PROSITE" id="PS50850">
    <property type="entry name" value="MFS"/>
    <property type="match status" value="1"/>
</dbReference>
<evidence type="ECO:0000256" key="8">
    <source>
        <dbReference type="ARBA" id="ARBA00044648"/>
    </source>
</evidence>
<evidence type="ECO:0000256" key="13">
    <source>
        <dbReference type="ARBA" id="ARBA00044780"/>
    </source>
</evidence>
<dbReference type="SUPFAM" id="SSF103473">
    <property type="entry name" value="MFS general substrate transporter"/>
    <property type="match status" value="1"/>
</dbReference>
<dbReference type="PANTHER" id="PTHR23503:SF8">
    <property type="entry name" value="FACILITATED GLUCOSE TRANSPORTER PROTEIN 1"/>
    <property type="match status" value="1"/>
</dbReference>
<dbReference type="AlphaFoldDB" id="A0A8J9X0L5"/>
<feature type="transmembrane region" description="Helical" evidence="15">
    <location>
        <begin position="337"/>
        <end position="363"/>
    </location>
</feature>
<evidence type="ECO:0000256" key="14">
    <source>
        <dbReference type="RuleBase" id="RU003346"/>
    </source>
</evidence>
<dbReference type="PROSITE" id="PS00217">
    <property type="entry name" value="SUGAR_TRANSPORT_2"/>
    <property type="match status" value="1"/>
</dbReference>
<evidence type="ECO:0000256" key="10">
    <source>
        <dbReference type="ARBA" id="ARBA00044662"/>
    </source>
</evidence>
<evidence type="ECO:0000256" key="5">
    <source>
        <dbReference type="ARBA" id="ARBA00022989"/>
    </source>
</evidence>
<evidence type="ECO:0000256" key="9">
    <source>
        <dbReference type="ARBA" id="ARBA00044656"/>
    </source>
</evidence>
<feature type="transmembrane region" description="Helical" evidence="15">
    <location>
        <begin position="38"/>
        <end position="57"/>
    </location>
</feature>
<evidence type="ECO:0000256" key="2">
    <source>
        <dbReference type="ARBA" id="ARBA00011738"/>
    </source>
</evidence>
<comment type="subcellular location">
    <subcellularLocation>
        <location evidence="1">Membrane</location>
        <topology evidence="1">Multi-pass membrane protein</topology>
    </subcellularLocation>
</comment>
<comment type="catalytic activity">
    <reaction evidence="10">
        <text>D-mannose(out) = D-mannose(in)</text>
        <dbReference type="Rhea" id="RHEA:78391"/>
        <dbReference type="ChEBI" id="CHEBI:4208"/>
    </reaction>
    <physiologicalReaction direction="left-to-right" evidence="10">
        <dbReference type="Rhea" id="RHEA:78392"/>
    </physiologicalReaction>
</comment>
<comment type="subunit">
    <text evidence="2">Homodimer.</text>
</comment>
<dbReference type="Proteomes" id="UP000836788">
    <property type="component" value="Chromosome 12"/>
</dbReference>
<feature type="transmembrane region" description="Helical" evidence="15">
    <location>
        <begin position="128"/>
        <end position="150"/>
    </location>
</feature>
<evidence type="ECO:0000256" key="12">
    <source>
        <dbReference type="ARBA" id="ARBA00044710"/>
    </source>
</evidence>
<proteinExistence type="inferred from homology"/>
<feature type="transmembrane region" description="Helical" evidence="15">
    <location>
        <begin position="405"/>
        <end position="423"/>
    </location>
</feature>
<evidence type="ECO:0000256" key="6">
    <source>
        <dbReference type="ARBA" id="ARBA00023136"/>
    </source>
</evidence>
<dbReference type="InterPro" id="IPR005828">
    <property type="entry name" value="MFS_sugar_transport-like"/>
</dbReference>
<dbReference type="InterPro" id="IPR036259">
    <property type="entry name" value="MFS_trans_sf"/>
</dbReference>
<evidence type="ECO:0000256" key="1">
    <source>
        <dbReference type="ARBA" id="ARBA00004141"/>
    </source>
</evidence>
<evidence type="ECO:0000256" key="3">
    <source>
        <dbReference type="ARBA" id="ARBA00022448"/>
    </source>
</evidence>
<feature type="transmembrane region" description="Helical" evidence="15">
    <location>
        <begin position="69"/>
        <end position="89"/>
    </location>
</feature>
<comment type="catalytic activity">
    <reaction evidence="8">
        <text>D-glucose(out) = D-glucose(in)</text>
        <dbReference type="Rhea" id="RHEA:60376"/>
        <dbReference type="ChEBI" id="CHEBI:4167"/>
    </reaction>
    <physiologicalReaction direction="left-to-right" evidence="8">
        <dbReference type="Rhea" id="RHEA:60377"/>
    </physiologicalReaction>
</comment>
<feature type="transmembrane region" description="Helical" evidence="15">
    <location>
        <begin position="156"/>
        <end position="178"/>
    </location>
</feature>
<keyword evidence="3 14" id="KW-0813">Transport</keyword>
<dbReference type="Pfam" id="PF00083">
    <property type="entry name" value="Sugar_tr"/>
    <property type="match status" value="1"/>
</dbReference>
<dbReference type="NCBIfam" id="TIGR00879">
    <property type="entry name" value="SP"/>
    <property type="match status" value="1"/>
</dbReference>
<evidence type="ECO:0000256" key="4">
    <source>
        <dbReference type="ARBA" id="ARBA00022692"/>
    </source>
</evidence>
<evidence type="ECO:0000256" key="11">
    <source>
        <dbReference type="ARBA" id="ARBA00044668"/>
    </source>
</evidence>
<feature type="transmembrane region" description="Helical" evidence="15">
    <location>
        <begin position="95"/>
        <end position="116"/>
    </location>
</feature>
<evidence type="ECO:0000259" key="16">
    <source>
        <dbReference type="PROSITE" id="PS50850"/>
    </source>
</evidence>
<comment type="similarity">
    <text evidence="14">Belongs to the major facilitator superfamily. Sugar transporter (TC 2.A.1.1) family.</text>
</comment>
<comment type="catalytic activity">
    <reaction evidence="9">
        <text>D-xylose(out) = D-xylose(in)</text>
        <dbReference type="Rhea" id="RHEA:78427"/>
        <dbReference type="ChEBI" id="CHEBI:53455"/>
    </reaction>
    <physiologicalReaction direction="left-to-right" evidence="9">
        <dbReference type="Rhea" id="RHEA:78428"/>
    </physiologicalReaction>
</comment>
<comment type="catalytic activity">
    <reaction evidence="12">
        <text>D-fructose(out) = D-fructose(in)</text>
        <dbReference type="Rhea" id="RHEA:60372"/>
        <dbReference type="ChEBI" id="CHEBI:37721"/>
    </reaction>
    <physiologicalReaction direction="left-to-right" evidence="12">
        <dbReference type="Rhea" id="RHEA:60373"/>
    </physiologicalReaction>
</comment>
<comment type="catalytic activity">
    <reaction evidence="11">
        <text>D-glucosamine(out) = D-glucosamine(in)</text>
        <dbReference type="Rhea" id="RHEA:78423"/>
        <dbReference type="ChEBI" id="CHEBI:58723"/>
    </reaction>
    <physiologicalReaction direction="left-to-right" evidence="11">
        <dbReference type="Rhea" id="RHEA:78424"/>
    </physiologicalReaction>
</comment>
<reference evidence="17" key="1">
    <citation type="submission" date="2022-02" db="EMBL/GenBank/DDBJ databases">
        <authorList>
            <person name="Giguere J D."/>
        </authorList>
    </citation>
    <scope>NUCLEOTIDE SEQUENCE</scope>
    <source>
        <strain evidence="17">CCAP 1055/1</strain>
    </source>
</reference>
<dbReference type="InterPro" id="IPR005829">
    <property type="entry name" value="Sugar_transporter_CS"/>
</dbReference>
<protein>
    <recommendedName>
        <fullName evidence="13">Hexose transporter 1</fullName>
    </recommendedName>
</protein>
<feature type="domain" description="Major facilitator superfamily (MFS) profile" evidence="16">
    <location>
        <begin position="1"/>
        <end position="427"/>
    </location>
</feature>
<organism evidence="17">
    <name type="scientific">Phaeodactylum tricornutum</name>
    <name type="common">Diatom</name>
    <dbReference type="NCBI Taxonomy" id="2850"/>
    <lineage>
        <taxon>Eukaryota</taxon>
        <taxon>Sar</taxon>
        <taxon>Stramenopiles</taxon>
        <taxon>Ochrophyta</taxon>
        <taxon>Bacillariophyta</taxon>
        <taxon>Bacillariophyceae</taxon>
        <taxon>Bacillariophycidae</taxon>
        <taxon>Naviculales</taxon>
        <taxon>Phaeodactylaceae</taxon>
        <taxon>Phaeodactylum</taxon>
    </lineage>
</organism>
<keyword evidence="4 15" id="KW-0812">Transmembrane</keyword>
<keyword evidence="5 15" id="KW-1133">Transmembrane helix</keyword>
<gene>
    <name evidence="17" type="ORF">PTTT1_LOCUS12025</name>
</gene>
<dbReference type="EMBL" id="OU594953">
    <property type="protein sequence ID" value="CAG9280045.1"/>
    <property type="molecule type" value="Genomic_DNA"/>
</dbReference>
<name>A0A8J9X0L5_PHATR</name>
<dbReference type="InterPro" id="IPR045263">
    <property type="entry name" value="GLUT"/>
</dbReference>
<feature type="transmembrane region" description="Helical" evidence="15">
    <location>
        <begin position="310"/>
        <end position="331"/>
    </location>
</feature>
<dbReference type="PANTHER" id="PTHR23503">
    <property type="entry name" value="SOLUTE CARRIER FAMILY 2"/>
    <property type="match status" value="1"/>
</dbReference>
<comment type="catalytic activity">
    <reaction evidence="7">
        <text>D-galactose(in) = D-galactose(out)</text>
        <dbReference type="Rhea" id="RHEA:34915"/>
        <dbReference type="ChEBI" id="CHEBI:4139"/>
    </reaction>
    <physiologicalReaction direction="right-to-left" evidence="7">
        <dbReference type="Rhea" id="RHEA:34917"/>
    </physiologicalReaction>
</comment>
<dbReference type="PRINTS" id="PR00171">
    <property type="entry name" value="SUGRTRNSPORT"/>
</dbReference>
<accession>A0A8J9X0L5</accession>
<dbReference type="GO" id="GO:0016020">
    <property type="term" value="C:membrane"/>
    <property type="evidence" value="ECO:0007669"/>
    <property type="project" value="UniProtKB-SubCell"/>
</dbReference>
<dbReference type="InterPro" id="IPR003663">
    <property type="entry name" value="Sugar/inositol_transpt"/>
</dbReference>
<dbReference type="GO" id="GO:0015149">
    <property type="term" value="F:hexose transmembrane transporter activity"/>
    <property type="evidence" value="ECO:0007669"/>
    <property type="project" value="TreeGrafter"/>
</dbReference>
<evidence type="ECO:0000256" key="15">
    <source>
        <dbReference type="SAM" id="Phobius"/>
    </source>
</evidence>
<keyword evidence="6 15" id="KW-0472">Membrane</keyword>
<evidence type="ECO:0000313" key="17">
    <source>
        <dbReference type="EMBL" id="CAG9280045.1"/>
    </source>
</evidence>
<dbReference type="InterPro" id="IPR020846">
    <property type="entry name" value="MFS_dom"/>
</dbReference>
<feature type="transmembrane region" description="Helical" evidence="15">
    <location>
        <begin position="370"/>
        <end position="393"/>
    </location>
</feature>
<dbReference type="Gene3D" id="1.20.1250.20">
    <property type="entry name" value="MFS general substrate transporter like domains"/>
    <property type="match status" value="1"/>
</dbReference>